<feature type="transmembrane region" description="Helical" evidence="5">
    <location>
        <begin position="409"/>
        <end position="427"/>
    </location>
</feature>
<feature type="transmembrane region" description="Helical" evidence="5">
    <location>
        <begin position="227"/>
        <end position="248"/>
    </location>
</feature>
<dbReference type="InterPro" id="IPR002293">
    <property type="entry name" value="AA/rel_permease1"/>
</dbReference>
<sequence>MTETEPSRERPLNQLSLVAIVVASMIGAGVFTTSGFAVADLRSPHWVMAAWCIGGLIACCGAVSYGHLARLLIDNGGEYLFLTRFVHPAVGFIAGWVSFLAGFTGAGALAAIALEGYALPPDQRPDWLPTGSIAMAAVLIGTLAHAFHTQRGAGTHNLLVFGKLILVGLFIVIALSSLRSWTGSIGRFDEQPTPTVFALATSVMWISLSYCGFNAAIYVAAEAEGGWTVVAGSMIKSTVGVTIIYLLLNAIFLYGPPVDAIAGEQNIAVIAARSISGEPLAMLVRVAICLALASSVSSTIMAGPRVYAKMAQDGVFPAWFESSVSPPTRSVWLQGIAMAMVVSVSQLQDLLGYLGLTLSLCSAATVAILVTRSHGDFRIGRIGSIAAWIYVLATCVIAGLAAWHRPGQATATIMTLVSGGLVYWIIVQVRQRRQPNELQ</sequence>
<dbReference type="EMBL" id="SJPM01000008">
    <property type="protein sequence ID" value="TWT94250.1"/>
    <property type="molecule type" value="Genomic_DNA"/>
</dbReference>
<dbReference type="InterPro" id="IPR050598">
    <property type="entry name" value="AminoAcid_Transporter"/>
</dbReference>
<dbReference type="Pfam" id="PF13520">
    <property type="entry name" value="AA_permease_2"/>
    <property type="match status" value="1"/>
</dbReference>
<keyword evidence="3 5" id="KW-1133">Transmembrane helix</keyword>
<comment type="caution">
    <text evidence="6">The sequence shown here is derived from an EMBL/GenBank/DDBJ whole genome shotgun (WGS) entry which is preliminary data.</text>
</comment>
<comment type="subcellular location">
    <subcellularLocation>
        <location evidence="1">Membrane</location>
        <topology evidence="1">Multi-pass membrane protein</topology>
    </subcellularLocation>
</comment>
<dbReference type="PIRSF" id="PIRSF006060">
    <property type="entry name" value="AA_transporter"/>
    <property type="match status" value="1"/>
</dbReference>
<dbReference type="GO" id="GO:0015179">
    <property type="term" value="F:L-amino acid transmembrane transporter activity"/>
    <property type="evidence" value="ECO:0007669"/>
    <property type="project" value="TreeGrafter"/>
</dbReference>
<keyword evidence="4 5" id="KW-0472">Membrane</keyword>
<evidence type="ECO:0000313" key="6">
    <source>
        <dbReference type="EMBL" id="TWT94250.1"/>
    </source>
</evidence>
<accession>A0A5C6A4F0</accession>
<evidence type="ECO:0000256" key="1">
    <source>
        <dbReference type="ARBA" id="ARBA00004141"/>
    </source>
</evidence>
<gene>
    <name evidence="6" type="primary">steT</name>
    <name evidence="6" type="ORF">Pla100_38600</name>
</gene>
<dbReference type="OrthoDB" id="9809628at2"/>
<feature type="transmembrane region" description="Helical" evidence="5">
    <location>
        <begin position="158"/>
        <end position="175"/>
    </location>
</feature>
<reference evidence="6 7" key="1">
    <citation type="submission" date="2019-02" db="EMBL/GenBank/DDBJ databases">
        <title>Deep-cultivation of Planctomycetes and their phenomic and genomic characterization uncovers novel biology.</title>
        <authorList>
            <person name="Wiegand S."/>
            <person name="Jogler M."/>
            <person name="Boedeker C."/>
            <person name="Pinto D."/>
            <person name="Vollmers J."/>
            <person name="Rivas-Marin E."/>
            <person name="Kohn T."/>
            <person name="Peeters S.H."/>
            <person name="Heuer A."/>
            <person name="Rast P."/>
            <person name="Oberbeckmann S."/>
            <person name="Bunk B."/>
            <person name="Jeske O."/>
            <person name="Meyerdierks A."/>
            <person name="Storesund J.E."/>
            <person name="Kallscheuer N."/>
            <person name="Luecker S."/>
            <person name="Lage O.M."/>
            <person name="Pohl T."/>
            <person name="Merkel B.J."/>
            <person name="Hornburger P."/>
            <person name="Mueller R.-W."/>
            <person name="Bruemmer F."/>
            <person name="Labrenz M."/>
            <person name="Spormann A.M."/>
            <person name="Op Den Camp H."/>
            <person name="Overmann J."/>
            <person name="Amann R."/>
            <person name="Jetten M.S.M."/>
            <person name="Mascher T."/>
            <person name="Medema M.H."/>
            <person name="Devos D.P."/>
            <person name="Kaster A.-K."/>
            <person name="Ovreas L."/>
            <person name="Rohde M."/>
            <person name="Galperin M.Y."/>
            <person name="Jogler C."/>
        </authorList>
    </citation>
    <scope>NUCLEOTIDE SEQUENCE [LARGE SCALE GENOMIC DNA]</scope>
    <source>
        <strain evidence="6 7">Pla100</strain>
    </source>
</reference>
<name>A0A5C6A4F0_9BACT</name>
<proteinExistence type="predicted"/>
<evidence type="ECO:0000256" key="4">
    <source>
        <dbReference type="ARBA" id="ARBA00023136"/>
    </source>
</evidence>
<dbReference type="Proteomes" id="UP000316213">
    <property type="component" value="Unassembled WGS sequence"/>
</dbReference>
<evidence type="ECO:0000256" key="5">
    <source>
        <dbReference type="SAM" id="Phobius"/>
    </source>
</evidence>
<evidence type="ECO:0000256" key="2">
    <source>
        <dbReference type="ARBA" id="ARBA00022692"/>
    </source>
</evidence>
<evidence type="ECO:0000313" key="7">
    <source>
        <dbReference type="Proteomes" id="UP000316213"/>
    </source>
</evidence>
<protein>
    <submittedName>
        <fullName evidence="6">Serine/threonine exchanger SteT</fullName>
    </submittedName>
</protein>
<feature type="transmembrane region" description="Helical" evidence="5">
    <location>
        <begin position="126"/>
        <end position="146"/>
    </location>
</feature>
<evidence type="ECO:0000256" key="3">
    <source>
        <dbReference type="ARBA" id="ARBA00022989"/>
    </source>
</evidence>
<feature type="transmembrane region" description="Helical" evidence="5">
    <location>
        <begin position="382"/>
        <end position="403"/>
    </location>
</feature>
<dbReference type="RefSeq" id="WP_146579189.1">
    <property type="nucleotide sequence ID" value="NZ_SJPM01000008.1"/>
</dbReference>
<dbReference type="PANTHER" id="PTHR11785">
    <property type="entry name" value="AMINO ACID TRANSPORTER"/>
    <property type="match status" value="1"/>
</dbReference>
<keyword evidence="2 5" id="KW-0812">Transmembrane</keyword>
<feature type="transmembrane region" description="Helical" evidence="5">
    <location>
        <begin position="350"/>
        <end position="370"/>
    </location>
</feature>
<feature type="transmembrane region" description="Helical" evidence="5">
    <location>
        <begin position="15"/>
        <end position="39"/>
    </location>
</feature>
<dbReference type="PANTHER" id="PTHR11785:SF512">
    <property type="entry name" value="SOBREMESA, ISOFORM B"/>
    <property type="match status" value="1"/>
</dbReference>
<keyword evidence="7" id="KW-1185">Reference proteome</keyword>
<dbReference type="GO" id="GO:0016020">
    <property type="term" value="C:membrane"/>
    <property type="evidence" value="ECO:0007669"/>
    <property type="project" value="UniProtKB-SubCell"/>
</dbReference>
<feature type="transmembrane region" description="Helical" evidence="5">
    <location>
        <begin position="89"/>
        <end position="114"/>
    </location>
</feature>
<feature type="transmembrane region" description="Helical" evidence="5">
    <location>
        <begin position="196"/>
        <end position="221"/>
    </location>
</feature>
<dbReference type="AlphaFoldDB" id="A0A5C6A4F0"/>
<dbReference type="Gene3D" id="1.20.1740.10">
    <property type="entry name" value="Amino acid/polyamine transporter I"/>
    <property type="match status" value="1"/>
</dbReference>
<organism evidence="6 7">
    <name type="scientific">Neorhodopirellula pilleata</name>
    <dbReference type="NCBI Taxonomy" id="2714738"/>
    <lineage>
        <taxon>Bacteria</taxon>
        <taxon>Pseudomonadati</taxon>
        <taxon>Planctomycetota</taxon>
        <taxon>Planctomycetia</taxon>
        <taxon>Pirellulales</taxon>
        <taxon>Pirellulaceae</taxon>
        <taxon>Neorhodopirellula</taxon>
    </lineage>
</organism>
<feature type="transmembrane region" description="Helical" evidence="5">
    <location>
        <begin position="46"/>
        <end position="69"/>
    </location>
</feature>